<keyword evidence="6" id="KW-1185">Reference proteome</keyword>
<evidence type="ECO:0000259" key="4">
    <source>
        <dbReference type="Pfam" id="PF14432"/>
    </source>
</evidence>
<sequence>MPLNLSLTDTHHRNSVASLDTFDAQRTLPTVVSNLCQAYNVNEALHLLQKCLNNSNYHSGEKADAIGVLLQACGQYNEIEIGRKVHEIVSTHFTNHFVLNTRLITMYAVCGSPIDSRAVFDHLEVKNLFIWNAIISGYTRNELYDEAILMFCEMISTAELKPDNFTLPSVVKAAAGVLEIGLGKAIHGFSVKMDLISDVFVGNALISMYAKCGFVEDAIEVFERMPERNLISWNSMMCGYAVNGFYQESVDMFVRIFVDGESSAPDTASMVTILPAIAGEGDVQMGMMIHCLAVKLGLHLELNVNNALLDMYAKCGFSSEAQNVFEKIDNKNVVSWNSMIGNYSKEGDASKTFDLLRKMQLDGSETMVDEVTILNVLPACSEKSRLLSLKELHGYSIRHAFDYDELINNAFIAAYAKCGSLCSGESVFRLMEIKTVNSWNAIIGGHAQNGDPSKSLELYVEMTSSGLFPDYFCIGSLLLACTNLRLQQSGKEIHAFVLRNRLEIDSFISVSLISFYSSCGELHSARALFDRMEIKNLVSWNAIIAGYSQNELPEEALDVFRQMLSDGNRPYEIAVTGLLGACSQLSALRLGRETHCFALKAQLTDDPFVASSIIDMYAKCGCIERSRRVFDSMKQRDVASWTIMIAGYGIHGHGKEAIQLFEEMKRSAFKPDRFTFVSILMACSHAGLIEEGLEYFTEMHPLYGAQPKLEHYACIVDMLGRAGRLNQALRVVYKMPVEPDAKIWSSLISACRIHHQFSLGRKMAKKLLELEPYSAENYVIVSNLLAQSGKWDEVRSVREKMKAMGLQKDVGCSWIEVGGKVFSFAAGDDTLPESKSIQETWRWLEGEIKRIGYQPDTSLVLHEFREDEKLRQLQGHSEKLALSFGLLKTGKGVTLRISKNLRICGDCHSAAKLASKVVDREIVMRDNKRFHHFRKGVCSCGDYW</sequence>
<dbReference type="FunFam" id="1.25.40.10:FF:000344">
    <property type="entry name" value="Pentatricopeptide repeat-containing protein"/>
    <property type="match status" value="1"/>
</dbReference>
<gene>
    <name evidence="5" type="ORF">Nepgr_033424</name>
</gene>
<dbReference type="Pfam" id="PF13041">
    <property type="entry name" value="PPR_2"/>
    <property type="match status" value="1"/>
</dbReference>
<keyword evidence="2" id="KW-0677">Repeat</keyword>
<dbReference type="NCBIfam" id="TIGR00756">
    <property type="entry name" value="PPR"/>
    <property type="match status" value="7"/>
</dbReference>
<protein>
    <recommendedName>
        <fullName evidence="4">DYW domain-containing protein</fullName>
    </recommendedName>
</protein>
<dbReference type="InterPro" id="IPR032867">
    <property type="entry name" value="DYW_dom"/>
</dbReference>
<dbReference type="Proteomes" id="UP001279734">
    <property type="component" value="Unassembled WGS sequence"/>
</dbReference>
<comment type="similarity">
    <text evidence="1">Belongs to the PPR family. PCMP-H subfamily.</text>
</comment>
<dbReference type="PANTHER" id="PTHR24015">
    <property type="entry name" value="OS07G0578800 PROTEIN-RELATED"/>
    <property type="match status" value="1"/>
</dbReference>
<evidence type="ECO:0000313" key="6">
    <source>
        <dbReference type="Proteomes" id="UP001279734"/>
    </source>
</evidence>
<dbReference type="InterPro" id="IPR011990">
    <property type="entry name" value="TPR-like_helical_dom_sf"/>
</dbReference>
<dbReference type="GO" id="GO:0008270">
    <property type="term" value="F:zinc ion binding"/>
    <property type="evidence" value="ECO:0007669"/>
    <property type="project" value="InterPro"/>
</dbReference>
<comment type="caution">
    <text evidence="5">The sequence shown here is derived from an EMBL/GenBank/DDBJ whole genome shotgun (WGS) entry which is preliminary data.</text>
</comment>
<dbReference type="Pfam" id="PF01535">
    <property type="entry name" value="PPR"/>
    <property type="match status" value="8"/>
</dbReference>
<accession>A0AAD3TKF4</accession>
<evidence type="ECO:0000313" key="5">
    <source>
        <dbReference type="EMBL" id="GMH31580.1"/>
    </source>
</evidence>
<dbReference type="FunFam" id="1.25.40.10:FF:000351">
    <property type="entry name" value="Pentatricopeptide repeat-containing protein"/>
    <property type="match status" value="1"/>
</dbReference>
<dbReference type="PANTHER" id="PTHR24015:SF1903">
    <property type="entry name" value="OS05G0305300 PROTEIN"/>
    <property type="match status" value="1"/>
</dbReference>
<feature type="repeat" description="PPR" evidence="3">
    <location>
        <begin position="536"/>
        <end position="570"/>
    </location>
</feature>
<dbReference type="FunFam" id="1.25.40.10:FF:000361">
    <property type="entry name" value="Pentatricopeptide repeat-containing protein chloroplastic"/>
    <property type="match status" value="1"/>
</dbReference>
<dbReference type="PROSITE" id="PS51375">
    <property type="entry name" value="PPR"/>
    <property type="match status" value="7"/>
</dbReference>
<dbReference type="InterPro" id="IPR046960">
    <property type="entry name" value="PPR_At4g14850-like_plant"/>
</dbReference>
<evidence type="ECO:0000256" key="1">
    <source>
        <dbReference type="ARBA" id="ARBA00006643"/>
    </source>
</evidence>
<dbReference type="InterPro" id="IPR002885">
    <property type="entry name" value="PPR_rpt"/>
</dbReference>
<proteinExistence type="inferred from homology"/>
<dbReference type="GO" id="GO:0003729">
    <property type="term" value="F:mRNA binding"/>
    <property type="evidence" value="ECO:0007669"/>
    <property type="project" value="UniProtKB-ARBA"/>
</dbReference>
<feature type="repeat" description="PPR" evidence="3">
    <location>
        <begin position="332"/>
        <end position="366"/>
    </location>
</feature>
<feature type="repeat" description="PPR" evidence="3">
    <location>
        <begin position="127"/>
        <end position="162"/>
    </location>
</feature>
<evidence type="ECO:0000256" key="2">
    <source>
        <dbReference type="ARBA" id="ARBA00022737"/>
    </source>
</evidence>
<feature type="repeat" description="PPR" evidence="3">
    <location>
        <begin position="606"/>
        <end position="636"/>
    </location>
</feature>
<organism evidence="5 6">
    <name type="scientific">Nepenthes gracilis</name>
    <name type="common">Slender pitcher plant</name>
    <dbReference type="NCBI Taxonomy" id="150966"/>
    <lineage>
        <taxon>Eukaryota</taxon>
        <taxon>Viridiplantae</taxon>
        <taxon>Streptophyta</taxon>
        <taxon>Embryophyta</taxon>
        <taxon>Tracheophyta</taxon>
        <taxon>Spermatophyta</taxon>
        <taxon>Magnoliopsida</taxon>
        <taxon>eudicotyledons</taxon>
        <taxon>Gunneridae</taxon>
        <taxon>Pentapetalae</taxon>
        <taxon>Caryophyllales</taxon>
        <taxon>Nepenthaceae</taxon>
        <taxon>Nepenthes</taxon>
    </lineage>
</organism>
<feature type="repeat" description="PPR" evidence="3">
    <location>
        <begin position="637"/>
        <end position="671"/>
    </location>
</feature>
<evidence type="ECO:0000256" key="3">
    <source>
        <dbReference type="PROSITE-ProRule" id="PRU00708"/>
    </source>
</evidence>
<dbReference type="InterPro" id="IPR046848">
    <property type="entry name" value="E_motif"/>
</dbReference>
<dbReference type="Pfam" id="PF20431">
    <property type="entry name" value="E_motif"/>
    <property type="match status" value="1"/>
</dbReference>
<feature type="repeat" description="PPR" evidence="3">
    <location>
        <begin position="198"/>
        <end position="232"/>
    </location>
</feature>
<dbReference type="EMBL" id="BSYO01000040">
    <property type="protein sequence ID" value="GMH31580.1"/>
    <property type="molecule type" value="Genomic_DNA"/>
</dbReference>
<dbReference type="FunFam" id="1.25.40.10:FF:000690">
    <property type="entry name" value="Pentatricopeptide repeat-containing protein"/>
    <property type="match status" value="1"/>
</dbReference>
<dbReference type="Pfam" id="PF14432">
    <property type="entry name" value="DYW_deaminase"/>
    <property type="match status" value="1"/>
</dbReference>
<dbReference type="FunFam" id="1.25.40.10:FF:000196">
    <property type="entry name" value="Pentatricopeptide repeat-containing protein At4g14850"/>
    <property type="match status" value="1"/>
</dbReference>
<feature type="repeat" description="PPR" evidence="3">
    <location>
        <begin position="435"/>
        <end position="469"/>
    </location>
</feature>
<dbReference type="Gene3D" id="1.25.40.10">
    <property type="entry name" value="Tetratricopeptide repeat domain"/>
    <property type="match status" value="6"/>
</dbReference>
<feature type="domain" description="DYW" evidence="4">
    <location>
        <begin position="852"/>
        <end position="944"/>
    </location>
</feature>
<dbReference type="GO" id="GO:0009451">
    <property type="term" value="P:RNA modification"/>
    <property type="evidence" value="ECO:0007669"/>
    <property type="project" value="InterPro"/>
</dbReference>
<reference evidence="5" key="1">
    <citation type="submission" date="2023-05" db="EMBL/GenBank/DDBJ databases">
        <title>Nepenthes gracilis genome sequencing.</title>
        <authorList>
            <person name="Fukushima K."/>
        </authorList>
    </citation>
    <scope>NUCLEOTIDE SEQUENCE</scope>
    <source>
        <strain evidence="5">SING2019-196</strain>
    </source>
</reference>
<dbReference type="AlphaFoldDB" id="A0AAD3TKF4"/>
<name>A0AAD3TKF4_NEPGR</name>